<sequence>MVAFGVAFAVGFGVAVAFGFSVGVGLGVGSGEGVGVGVSGGAVGIGVGVNTGVAVGSSVAIRLICEPSSASNVPSCCVSPSYCETTVMPYFASACVSSSPVIEITCGAGEGVARETASVWTAAASAQPLNCGKVAAKMSASAIFFTHPFCKYLRSLSFVRGCIYEYHPRGIPRRGAHPHMPRRC</sequence>
<comment type="caution">
    <text evidence="1">The sequence shown here is derived from an EMBL/GenBank/DDBJ whole genome shotgun (WGS) entry which is preliminary data.</text>
</comment>
<reference evidence="1" key="1">
    <citation type="submission" date="2019-08" db="EMBL/GenBank/DDBJ databases">
        <authorList>
            <person name="Kucharzyk K."/>
            <person name="Murdoch R.W."/>
            <person name="Higgins S."/>
            <person name="Loffler F."/>
        </authorList>
    </citation>
    <scope>NUCLEOTIDE SEQUENCE</scope>
</reference>
<gene>
    <name evidence="1" type="ORF">SDC9_173637</name>
</gene>
<protein>
    <submittedName>
        <fullName evidence="1">Uncharacterized protein</fullName>
    </submittedName>
</protein>
<dbReference type="EMBL" id="VSSQ01075666">
    <property type="protein sequence ID" value="MPN26213.1"/>
    <property type="molecule type" value="Genomic_DNA"/>
</dbReference>
<evidence type="ECO:0000313" key="1">
    <source>
        <dbReference type="EMBL" id="MPN26213.1"/>
    </source>
</evidence>
<dbReference type="AlphaFoldDB" id="A0A645GR99"/>
<organism evidence="1">
    <name type="scientific">bioreactor metagenome</name>
    <dbReference type="NCBI Taxonomy" id="1076179"/>
    <lineage>
        <taxon>unclassified sequences</taxon>
        <taxon>metagenomes</taxon>
        <taxon>ecological metagenomes</taxon>
    </lineage>
</organism>
<proteinExistence type="predicted"/>
<name>A0A645GR99_9ZZZZ</name>
<accession>A0A645GR99</accession>